<dbReference type="EMBL" id="FJ872372">
    <property type="protein sequence ID" value="ACO70880.1"/>
    <property type="molecule type" value="Genomic_DNA"/>
</dbReference>
<proteinExistence type="predicted"/>
<dbReference type="InterPro" id="IPR027417">
    <property type="entry name" value="P-loop_NTPase"/>
</dbReference>
<sequence>MNPATEPNYYSLPGKAHETPPVSNAFLELIAPTAAPSFQPVTEIEHEFSTVGDFLRFYGLRENPFADSIQPRFFYRTESHAEAFRNMMLAVDFEASLGLVTGPSGAGKTLVSQLLLNQLPAERFCVALILVTPGLSRSGLLQEILSELSVALPVGNPRVQDLLRLLSNQIMNLHEQGRRLVLLFDECHFLSAECLHVIRTISNIETVDRKLTTSILIGESRLLNRLTHPSFESLRNRIYLRSELHCLTREESVQYLKFRLMTAGRFADLFTEGALNALHEATGGNCRRMNKLAMLAIVTGARESRSQIDESIVTRCAAWQ</sequence>
<name>D2DXQ7_9BACT</name>
<dbReference type="Gene3D" id="3.40.50.300">
    <property type="entry name" value="P-loop containing nucleotide triphosphate hydrolases"/>
    <property type="match status" value="1"/>
</dbReference>
<protein>
    <submittedName>
        <fullName evidence="2">Type II secretory pathway component ExeA</fullName>
    </submittedName>
</protein>
<evidence type="ECO:0000313" key="2">
    <source>
        <dbReference type="EMBL" id="ACO70880.1"/>
    </source>
</evidence>
<dbReference type="AlphaFoldDB" id="D2DXQ7"/>
<dbReference type="GO" id="GO:0016887">
    <property type="term" value="F:ATP hydrolysis activity"/>
    <property type="evidence" value="ECO:0007669"/>
    <property type="project" value="InterPro"/>
</dbReference>
<accession>D2DXQ7</accession>
<organism evidence="2">
    <name type="scientific">uncultured Verrucomicrobiota bacterium</name>
    <dbReference type="NCBI Taxonomy" id="156588"/>
    <lineage>
        <taxon>Bacteria</taxon>
        <taxon>Pseudomonadati</taxon>
        <taxon>Verrucomicrobiota</taxon>
        <taxon>environmental samples</taxon>
    </lineage>
</organism>
<feature type="domain" description="ORC1/DEAH AAA+ ATPase" evidence="1">
    <location>
        <begin position="93"/>
        <end position="226"/>
    </location>
</feature>
<dbReference type="Pfam" id="PF13401">
    <property type="entry name" value="AAA_22"/>
    <property type="match status" value="1"/>
</dbReference>
<dbReference type="InterPro" id="IPR049945">
    <property type="entry name" value="AAA_22"/>
</dbReference>
<dbReference type="PANTHER" id="PTHR35894">
    <property type="entry name" value="GENERAL SECRETION PATHWAY PROTEIN A-RELATED"/>
    <property type="match status" value="1"/>
</dbReference>
<dbReference type="SUPFAM" id="SSF52540">
    <property type="entry name" value="P-loop containing nucleoside triphosphate hydrolases"/>
    <property type="match status" value="1"/>
</dbReference>
<reference evidence="2" key="1">
    <citation type="journal article" date="2010" name="FEMS Microbiol. Ecol.">
        <title>Phylogenetic and metagenomic analysis of Verrucomicrobia in former agricultural grassland soil.</title>
        <authorList>
            <person name="Kielak A."/>
            <person name="Rodrigues J.L.M."/>
            <person name="Kuramae E.E."/>
            <person name="Chain P.S.G."/>
            <person name="van Veen J.A."/>
            <person name="Kowalchuk G.A."/>
        </authorList>
    </citation>
    <scope>NUCLEOTIDE SEQUENCE</scope>
</reference>
<dbReference type="InterPro" id="IPR052026">
    <property type="entry name" value="ExeA_AAA_ATPase_DNA-bind"/>
</dbReference>
<dbReference type="PANTHER" id="PTHR35894:SF1">
    <property type="entry name" value="PHOSPHORIBULOKINASE _ URIDINE KINASE FAMILY"/>
    <property type="match status" value="1"/>
</dbReference>
<evidence type="ECO:0000259" key="1">
    <source>
        <dbReference type="Pfam" id="PF13401"/>
    </source>
</evidence>